<protein>
    <submittedName>
        <fullName evidence="1">Uncharacterized protein</fullName>
    </submittedName>
</protein>
<dbReference type="OrthoDB" id="10539102at2759"/>
<gene>
    <name evidence="1" type="ORF">M436DRAFT_85643</name>
</gene>
<dbReference type="RefSeq" id="XP_013423566.1">
    <property type="nucleotide sequence ID" value="XM_013568112.1"/>
</dbReference>
<dbReference type="AlphaFoldDB" id="A0A074X410"/>
<evidence type="ECO:0000313" key="1">
    <source>
        <dbReference type="EMBL" id="KEQ69356.1"/>
    </source>
</evidence>
<name>A0A074X410_9PEZI</name>
<keyword evidence="2" id="KW-1185">Reference proteome</keyword>
<reference evidence="1 2" key="1">
    <citation type="journal article" date="2014" name="BMC Genomics">
        <title>Genome sequencing of four Aureobasidium pullulans varieties: biotechnological potential, stress tolerance, and description of new species.</title>
        <authorList>
            <person name="Gostin Ar C."/>
            <person name="Ohm R.A."/>
            <person name="Kogej T."/>
            <person name="Sonjak S."/>
            <person name="Turk M."/>
            <person name="Zajc J."/>
            <person name="Zalar P."/>
            <person name="Grube M."/>
            <person name="Sun H."/>
            <person name="Han J."/>
            <person name="Sharma A."/>
            <person name="Chiniquy J."/>
            <person name="Ngan C.Y."/>
            <person name="Lipzen A."/>
            <person name="Barry K."/>
            <person name="Grigoriev I.V."/>
            <person name="Gunde-Cimerman N."/>
        </authorList>
    </citation>
    <scope>NUCLEOTIDE SEQUENCE [LARGE SCALE GENOMIC DNA]</scope>
    <source>
        <strain evidence="1 2">CBS 147.97</strain>
    </source>
</reference>
<organism evidence="1 2">
    <name type="scientific">Aureobasidium namibiae CBS 147.97</name>
    <dbReference type="NCBI Taxonomy" id="1043004"/>
    <lineage>
        <taxon>Eukaryota</taxon>
        <taxon>Fungi</taxon>
        <taxon>Dikarya</taxon>
        <taxon>Ascomycota</taxon>
        <taxon>Pezizomycotina</taxon>
        <taxon>Dothideomycetes</taxon>
        <taxon>Dothideomycetidae</taxon>
        <taxon>Dothideales</taxon>
        <taxon>Saccotheciaceae</taxon>
        <taxon>Aureobasidium</taxon>
    </lineage>
</organism>
<dbReference type="HOGENOM" id="CLU_2276928_0_0_1"/>
<accession>A0A074X410</accession>
<dbReference type="Proteomes" id="UP000027730">
    <property type="component" value="Unassembled WGS sequence"/>
</dbReference>
<dbReference type="GeneID" id="25417562"/>
<sequence>MCDEDFTPAGADVVMSDEGRQERLEFRARVILETAMKWFPKPALVLTNVTMLQFQTRAQAFAAACDFLADNPVALDEVVHDREVDAAGYEEEEEWEGCSTAT</sequence>
<proteinExistence type="predicted"/>
<dbReference type="EMBL" id="KL584722">
    <property type="protein sequence ID" value="KEQ69356.1"/>
    <property type="molecule type" value="Genomic_DNA"/>
</dbReference>
<evidence type="ECO:0000313" key="2">
    <source>
        <dbReference type="Proteomes" id="UP000027730"/>
    </source>
</evidence>